<keyword evidence="1" id="KW-0732">Signal</keyword>
<dbReference type="Proteomes" id="UP000219329">
    <property type="component" value="Unassembled WGS sequence"/>
</dbReference>
<evidence type="ECO:0000259" key="2">
    <source>
        <dbReference type="Pfam" id="PF01979"/>
    </source>
</evidence>
<dbReference type="InterPro" id="IPR006680">
    <property type="entry name" value="Amidohydro-rel"/>
</dbReference>
<dbReference type="GO" id="GO:0016810">
    <property type="term" value="F:hydrolase activity, acting on carbon-nitrogen (but not peptide) bonds"/>
    <property type="evidence" value="ECO:0007669"/>
    <property type="project" value="InterPro"/>
</dbReference>
<dbReference type="EMBL" id="NTJZ01000009">
    <property type="protein sequence ID" value="PDH33314.1"/>
    <property type="molecule type" value="Genomic_DNA"/>
</dbReference>
<evidence type="ECO:0000313" key="3">
    <source>
        <dbReference type="EMBL" id="PDH33314.1"/>
    </source>
</evidence>
<dbReference type="CDD" id="cd01299">
    <property type="entry name" value="Met_dep_hydrolase_A"/>
    <property type="match status" value="1"/>
</dbReference>
<dbReference type="InterPro" id="IPR032466">
    <property type="entry name" value="Metal_Hydrolase"/>
</dbReference>
<dbReference type="InterPro" id="IPR057744">
    <property type="entry name" value="OTAase-like"/>
</dbReference>
<feature type="signal peptide" evidence="1">
    <location>
        <begin position="1"/>
        <end position="23"/>
    </location>
</feature>
<evidence type="ECO:0000313" key="4">
    <source>
        <dbReference type="Proteomes" id="UP000219329"/>
    </source>
</evidence>
<sequence length="431" mass="45814">MFRLIIASTFLASFIGFAVPTSAQDEVKVIRAGQLLDVTNGRMLSDQLIVVRNNVIEAVGDANRINIPSGAIEIDLSNSTILPGLIDAHVHLTSDASVNGYDSLSRSSIRNALYGTYSAGLTLRSGFTTVRNVGAVAYGDVALRDSIVDGEVAGPRMIVAGQSLGITGGHCDNNLLPAEYDFNAGGVADGPWALRQKVRENNKYSADLIKFCATGGVMSKGTSLGAQQFTQEEMNAIVDEAHTLGMKVAAHAHGTNGIQAAIRAGVDSIEHASILDDETIRLALEYETALVMDIYVSDYILESGTEVGMLEESLAKEREVGQVQRESFQRAHAAGVNIVFGSDAGVYPHGLNGRQFSKMVEFGMSPMQAIQAATLKAAALLGLENQVGTLNEGAYADLIAVQGNPLENVSLLENIGFVMKDGEVFLNQFSN</sequence>
<dbReference type="Gene3D" id="2.30.40.10">
    <property type="entry name" value="Urease, subunit C, domain 1"/>
    <property type="match status" value="1"/>
</dbReference>
<dbReference type="PANTHER" id="PTHR43135:SF3">
    <property type="entry name" value="ALPHA-D-RIBOSE 1-METHYLPHOSPHONATE 5-TRIPHOSPHATE DIPHOSPHATASE"/>
    <property type="match status" value="1"/>
</dbReference>
<dbReference type="AlphaFoldDB" id="A0A2A5WAI7"/>
<reference evidence="3 4" key="1">
    <citation type="submission" date="2017-08" db="EMBL/GenBank/DDBJ databases">
        <title>Fine stratification of microbial communities through a metagenomic profile of the photic zone.</title>
        <authorList>
            <person name="Haro-Moreno J.M."/>
            <person name="Lopez-Perez M."/>
            <person name="De La Torre J."/>
            <person name="Picazo A."/>
            <person name="Camacho A."/>
            <person name="Rodriguez-Valera F."/>
        </authorList>
    </citation>
    <scope>NUCLEOTIDE SEQUENCE [LARGE SCALE GENOMIC DNA]</scope>
    <source>
        <strain evidence="3">MED-G28</strain>
    </source>
</reference>
<name>A0A2A5WAI7_9GAMM</name>
<dbReference type="InterPro" id="IPR051781">
    <property type="entry name" value="Metallo-dep_Hydrolase"/>
</dbReference>
<dbReference type="Gene3D" id="3.20.20.140">
    <property type="entry name" value="Metal-dependent hydrolases"/>
    <property type="match status" value="1"/>
</dbReference>
<proteinExistence type="predicted"/>
<gene>
    <name evidence="3" type="ORF">CNF02_08990</name>
</gene>
<dbReference type="PANTHER" id="PTHR43135">
    <property type="entry name" value="ALPHA-D-RIBOSE 1-METHYLPHOSPHONATE 5-TRIPHOSPHATE DIPHOSPHATASE"/>
    <property type="match status" value="1"/>
</dbReference>
<dbReference type="Pfam" id="PF01979">
    <property type="entry name" value="Amidohydro_1"/>
    <property type="match status" value="1"/>
</dbReference>
<accession>A0A2A5WAI7</accession>
<dbReference type="SUPFAM" id="SSF51338">
    <property type="entry name" value="Composite domain of metallo-dependent hydrolases"/>
    <property type="match status" value="1"/>
</dbReference>
<dbReference type="InterPro" id="IPR011059">
    <property type="entry name" value="Metal-dep_hydrolase_composite"/>
</dbReference>
<feature type="domain" description="Amidohydrolase-related" evidence="2">
    <location>
        <begin position="80"/>
        <end position="424"/>
    </location>
</feature>
<organism evidence="3 4">
    <name type="scientific">OM182 bacterium MED-G28</name>
    <dbReference type="NCBI Taxonomy" id="1986256"/>
    <lineage>
        <taxon>Bacteria</taxon>
        <taxon>Pseudomonadati</taxon>
        <taxon>Pseudomonadota</taxon>
        <taxon>Gammaproteobacteria</taxon>
        <taxon>OMG group</taxon>
        <taxon>OM182 clade</taxon>
    </lineage>
</organism>
<comment type="caution">
    <text evidence="3">The sequence shown here is derived from an EMBL/GenBank/DDBJ whole genome shotgun (WGS) entry which is preliminary data.</text>
</comment>
<evidence type="ECO:0000256" key="1">
    <source>
        <dbReference type="SAM" id="SignalP"/>
    </source>
</evidence>
<feature type="chain" id="PRO_5012178915" evidence="1">
    <location>
        <begin position="24"/>
        <end position="431"/>
    </location>
</feature>
<dbReference type="SUPFAM" id="SSF51556">
    <property type="entry name" value="Metallo-dependent hydrolases"/>
    <property type="match status" value="1"/>
</dbReference>
<protein>
    <submittedName>
        <fullName evidence="3">Xaa-Pro dipeptidase</fullName>
    </submittedName>
</protein>